<organism evidence="2 3">
    <name type="scientific">Anaerosphaera aminiphila DSM 21120</name>
    <dbReference type="NCBI Taxonomy" id="1120995"/>
    <lineage>
        <taxon>Bacteria</taxon>
        <taxon>Bacillati</taxon>
        <taxon>Bacillota</taxon>
        <taxon>Tissierellia</taxon>
        <taxon>Tissierellales</taxon>
        <taxon>Peptoniphilaceae</taxon>
        <taxon>Anaerosphaera</taxon>
    </lineage>
</organism>
<dbReference type="SUPFAM" id="SSF55729">
    <property type="entry name" value="Acyl-CoA N-acyltransferases (Nat)"/>
    <property type="match status" value="1"/>
</dbReference>
<dbReference type="GO" id="GO:0016747">
    <property type="term" value="F:acyltransferase activity, transferring groups other than amino-acyl groups"/>
    <property type="evidence" value="ECO:0007669"/>
    <property type="project" value="InterPro"/>
</dbReference>
<name>A0A1M5QM15_9FIRM</name>
<dbReference type="EMBL" id="FQXI01000003">
    <property type="protein sequence ID" value="SHH15048.1"/>
    <property type="molecule type" value="Genomic_DNA"/>
</dbReference>
<evidence type="ECO:0000313" key="3">
    <source>
        <dbReference type="Proteomes" id="UP000184032"/>
    </source>
</evidence>
<dbReference type="RefSeq" id="WP_073183736.1">
    <property type="nucleotide sequence ID" value="NZ_FQXI01000003.1"/>
</dbReference>
<dbReference type="Gene3D" id="3.40.630.30">
    <property type="match status" value="1"/>
</dbReference>
<accession>A0A1M5QM15</accession>
<evidence type="ECO:0000313" key="2">
    <source>
        <dbReference type="EMBL" id="SHH15048.1"/>
    </source>
</evidence>
<evidence type="ECO:0000259" key="1">
    <source>
        <dbReference type="PROSITE" id="PS51186"/>
    </source>
</evidence>
<dbReference type="Proteomes" id="UP000184032">
    <property type="component" value="Unassembled WGS sequence"/>
</dbReference>
<dbReference type="InterPro" id="IPR016181">
    <property type="entry name" value="Acyl_CoA_acyltransferase"/>
</dbReference>
<dbReference type="AlphaFoldDB" id="A0A1M5QM15"/>
<dbReference type="STRING" id="1120995.SAMN02745245_00657"/>
<feature type="domain" description="N-acetyltransferase" evidence="1">
    <location>
        <begin position="10"/>
        <end position="182"/>
    </location>
</feature>
<gene>
    <name evidence="2" type="ORF">SAMN02745245_00657</name>
</gene>
<keyword evidence="3" id="KW-1185">Reference proteome</keyword>
<dbReference type="InterPro" id="IPR000182">
    <property type="entry name" value="GNAT_dom"/>
</dbReference>
<dbReference type="OrthoDB" id="8750087at2"/>
<proteinExistence type="predicted"/>
<reference evidence="2 3" key="1">
    <citation type="submission" date="2016-11" db="EMBL/GenBank/DDBJ databases">
        <authorList>
            <person name="Jaros S."/>
            <person name="Januszkiewicz K."/>
            <person name="Wedrychowicz H."/>
        </authorList>
    </citation>
    <scope>NUCLEOTIDE SEQUENCE [LARGE SCALE GENOMIC DNA]</scope>
    <source>
        <strain evidence="2 3">DSM 21120</strain>
    </source>
</reference>
<dbReference type="PROSITE" id="PS51186">
    <property type="entry name" value="GNAT"/>
    <property type="match status" value="1"/>
</dbReference>
<sequence length="227" mass="26406">MEKIFFDKELYFRFLNEKDIDILLDLINEVYEGLEDKSVYILDTYDELLEQLSGDKDVILGVFNEKDELIAFRHTELGVESKQLHKYVSVVNIPKEGTIYHGGSMVREDYRGRGLQNKTRDIMDKTLEDDDFSRFVSTISPKNAYSMRNVFKSGFALVAYVAKYPAGENKFEERFVFYKDFEKPFIYTGMEEVVDITDVERITQVISKGYVGTEIENGKLTLSQLKK</sequence>
<protein>
    <recommendedName>
        <fullName evidence="1">N-acetyltransferase domain-containing protein</fullName>
    </recommendedName>
</protein>